<reference evidence="3 4" key="1">
    <citation type="submission" date="2018-09" db="EMBL/GenBank/DDBJ databases">
        <title>Comparative genomics of Leucobacter spp.</title>
        <authorList>
            <person name="Reis A.C."/>
            <person name="Kolvenbach B.A."/>
            <person name="Corvini P.F.X."/>
            <person name="Nunes O.C."/>
        </authorList>
    </citation>
    <scope>NUCLEOTIDE SEQUENCE [LARGE SCALE GENOMIC DNA]</scope>
    <source>
        <strain evidence="3 4">L-1</strain>
    </source>
</reference>
<dbReference type="PROSITE" id="PS51257">
    <property type="entry name" value="PROKAR_LIPOPROTEIN"/>
    <property type="match status" value="1"/>
</dbReference>
<feature type="signal peptide" evidence="2">
    <location>
        <begin position="1"/>
        <end position="37"/>
    </location>
</feature>
<comment type="caution">
    <text evidence="3">The sequence shown here is derived from an EMBL/GenBank/DDBJ whole genome shotgun (WGS) entry which is preliminary data.</text>
</comment>
<dbReference type="EMBL" id="QYAD01000001">
    <property type="protein sequence ID" value="MBL3689435.1"/>
    <property type="molecule type" value="Genomic_DNA"/>
</dbReference>
<accession>A0ABS1SPD1</accession>
<proteinExistence type="predicted"/>
<keyword evidence="4" id="KW-1185">Reference proteome</keyword>
<evidence type="ECO:0000256" key="1">
    <source>
        <dbReference type="SAM" id="MobiDB-lite"/>
    </source>
</evidence>
<evidence type="ECO:0000256" key="2">
    <source>
        <dbReference type="SAM" id="SignalP"/>
    </source>
</evidence>
<evidence type="ECO:0000313" key="4">
    <source>
        <dbReference type="Proteomes" id="UP001646141"/>
    </source>
</evidence>
<dbReference type="RefSeq" id="WP_202381361.1">
    <property type="nucleotide sequence ID" value="NZ_BAAAMA010000004.1"/>
</dbReference>
<feature type="region of interest" description="Disordered" evidence="1">
    <location>
        <begin position="129"/>
        <end position="156"/>
    </location>
</feature>
<protein>
    <submittedName>
        <fullName evidence="3">Uncharacterized protein</fullName>
    </submittedName>
</protein>
<name>A0ABS1SPD1_9MICO</name>
<sequence length="156" mass="15772">MSRLGQASQRPTRSWLRGCALGALALSIGIGASGCTAAGAGDQGNEAIAAAEAGAVVATVPVSELSGVDGELNVGQEIRVLIDTPGLDWDVSSDDTKTVRVIEDAPHANPRVVRVVAEEEGSATVEFVPNASGAEDAELPSDPELLKLSVGAEAAQ</sequence>
<evidence type="ECO:0000313" key="3">
    <source>
        <dbReference type="EMBL" id="MBL3689435.1"/>
    </source>
</evidence>
<organism evidence="3 4">
    <name type="scientific">Leucobacter chromiireducens subsp. chromiireducens</name>
    <dbReference type="NCBI Taxonomy" id="660067"/>
    <lineage>
        <taxon>Bacteria</taxon>
        <taxon>Bacillati</taxon>
        <taxon>Actinomycetota</taxon>
        <taxon>Actinomycetes</taxon>
        <taxon>Micrococcales</taxon>
        <taxon>Microbacteriaceae</taxon>
        <taxon>Leucobacter</taxon>
    </lineage>
</organism>
<gene>
    <name evidence="3" type="ORF">D3226_05595</name>
</gene>
<feature type="chain" id="PRO_5047171581" evidence="2">
    <location>
        <begin position="38"/>
        <end position="156"/>
    </location>
</feature>
<keyword evidence="2" id="KW-0732">Signal</keyword>
<dbReference type="Proteomes" id="UP001646141">
    <property type="component" value="Unassembled WGS sequence"/>
</dbReference>